<sequence>MRLDAPKPVKGTRECLKALKADDEETYMKLIDSAKDTRITHLLRQTDAYLDSLAQAATIGRKGCPARTAADVVQTDQYPIIGYLQHGRHCMAATPYPRSHNVRSSHSQMA</sequence>
<name>R7SCM6_CONPW</name>
<proteinExistence type="predicted"/>
<accession>R7SCM6</accession>
<dbReference type="EMBL" id="JH711602">
    <property type="protein sequence ID" value="EIW73913.1"/>
    <property type="molecule type" value="Genomic_DNA"/>
</dbReference>
<dbReference type="KEGG" id="cput:CONPUDRAFT_160575"/>
<keyword evidence="2" id="KW-1185">Reference proteome</keyword>
<gene>
    <name evidence="1" type="ORF">CONPUDRAFT_160575</name>
</gene>
<dbReference type="AlphaFoldDB" id="R7SCM6"/>
<evidence type="ECO:0000313" key="2">
    <source>
        <dbReference type="Proteomes" id="UP000053558"/>
    </source>
</evidence>
<dbReference type="OrthoDB" id="2692819at2759"/>
<dbReference type="eggNOG" id="KOG0386">
    <property type="taxonomic scope" value="Eukaryota"/>
</dbReference>
<evidence type="ECO:0000313" key="1">
    <source>
        <dbReference type="EMBL" id="EIW73913.1"/>
    </source>
</evidence>
<dbReference type="Proteomes" id="UP000053558">
    <property type="component" value="Unassembled WGS sequence"/>
</dbReference>
<dbReference type="RefSeq" id="XP_007775906.1">
    <property type="nucleotide sequence ID" value="XM_007777716.1"/>
</dbReference>
<organism evidence="1 2">
    <name type="scientific">Coniophora puteana (strain RWD-64-598)</name>
    <name type="common">Brown rot fungus</name>
    <dbReference type="NCBI Taxonomy" id="741705"/>
    <lineage>
        <taxon>Eukaryota</taxon>
        <taxon>Fungi</taxon>
        <taxon>Dikarya</taxon>
        <taxon>Basidiomycota</taxon>
        <taxon>Agaricomycotina</taxon>
        <taxon>Agaricomycetes</taxon>
        <taxon>Agaricomycetidae</taxon>
        <taxon>Boletales</taxon>
        <taxon>Coniophorineae</taxon>
        <taxon>Coniophoraceae</taxon>
        <taxon>Coniophora</taxon>
    </lineage>
</organism>
<reference evidence="2" key="1">
    <citation type="journal article" date="2012" name="Science">
        <title>The Paleozoic origin of enzymatic lignin decomposition reconstructed from 31 fungal genomes.</title>
        <authorList>
            <person name="Floudas D."/>
            <person name="Binder M."/>
            <person name="Riley R."/>
            <person name="Barry K."/>
            <person name="Blanchette R.A."/>
            <person name="Henrissat B."/>
            <person name="Martinez A.T."/>
            <person name="Otillar R."/>
            <person name="Spatafora J.W."/>
            <person name="Yadav J.S."/>
            <person name="Aerts A."/>
            <person name="Benoit I."/>
            <person name="Boyd A."/>
            <person name="Carlson A."/>
            <person name="Copeland A."/>
            <person name="Coutinho P.M."/>
            <person name="de Vries R.P."/>
            <person name="Ferreira P."/>
            <person name="Findley K."/>
            <person name="Foster B."/>
            <person name="Gaskell J."/>
            <person name="Glotzer D."/>
            <person name="Gorecki P."/>
            <person name="Heitman J."/>
            <person name="Hesse C."/>
            <person name="Hori C."/>
            <person name="Igarashi K."/>
            <person name="Jurgens J.A."/>
            <person name="Kallen N."/>
            <person name="Kersten P."/>
            <person name="Kohler A."/>
            <person name="Kuees U."/>
            <person name="Kumar T.K.A."/>
            <person name="Kuo A."/>
            <person name="LaButti K."/>
            <person name="Larrondo L.F."/>
            <person name="Lindquist E."/>
            <person name="Ling A."/>
            <person name="Lombard V."/>
            <person name="Lucas S."/>
            <person name="Lundell T."/>
            <person name="Martin R."/>
            <person name="McLaughlin D.J."/>
            <person name="Morgenstern I."/>
            <person name="Morin E."/>
            <person name="Murat C."/>
            <person name="Nagy L.G."/>
            <person name="Nolan M."/>
            <person name="Ohm R.A."/>
            <person name="Patyshakuliyeva A."/>
            <person name="Rokas A."/>
            <person name="Ruiz-Duenas F.J."/>
            <person name="Sabat G."/>
            <person name="Salamov A."/>
            <person name="Samejima M."/>
            <person name="Schmutz J."/>
            <person name="Slot J.C."/>
            <person name="St John F."/>
            <person name="Stenlid J."/>
            <person name="Sun H."/>
            <person name="Sun S."/>
            <person name="Syed K."/>
            <person name="Tsang A."/>
            <person name="Wiebenga A."/>
            <person name="Young D."/>
            <person name="Pisabarro A."/>
            <person name="Eastwood D.C."/>
            <person name="Martin F."/>
            <person name="Cullen D."/>
            <person name="Grigoriev I.V."/>
            <person name="Hibbett D.S."/>
        </authorList>
    </citation>
    <scope>NUCLEOTIDE SEQUENCE [LARGE SCALE GENOMIC DNA]</scope>
    <source>
        <strain evidence="2">RWD-64-598 SS2</strain>
    </source>
</reference>
<protein>
    <submittedName>
        <fullName evidence="1">Uncharacterized protein</fullName>
    </submittedName>
</protein>
<dbReference type="GeneID" id="19204330"/>